<feature type="transmembrane region" description="Helical" evidence="3">
    <location>
        <begin position="221"/>
        <end position="240"/>
    </location>
</feature>
<dbReference type="SUPFAM" id="SSF48452">
    <property type="entry name" value="TPR-like"/>
    <property type="match status" value="2"/>
</dbReference>
<reference evidence="4" key="1">
    <citation type="submission" date="2021-10" db="EMBL/GenBank/DDBJ databases">
        <title>Anaerobic single-cell dispensing facilitates the cultivation of human gut bacteria.</title>
        <authorList>
            <person name="Afrizal A."/>
        </authorList>
    </citation>
    <scope>NUCLEOTIDE SEQUENCE</scope>
    <source>
        <strain evidence="4">CLA-AA-H274</strain>
    </source>
</reference>
<keyword evidence="3" id="KW-0812">Transmembrane</keyword>
<dbReference type="RefSeq" id="WP_308450780.1">
    <property type="nucleotide sequence ID" value="NZ_JAJEPU010000007.1"/>
</dbReference>
<gene>
    <name evidence="4" type="ORF">LKD32_03960</name>
</gene>
<keyword evidence="3" id="KW-0472">Membrane</keyword>
<dbReference type="Gene3D" id="1.25.40.10">
    <property type="entry name" value="Tetratricopeptide repeat domain"/>
    <property type="match status" value="3"/>
</dbReference>
<name>A0AAE3AQF6_9FIRM</name>
<protein>
    <recommendedName>
        <fullName evidence="6">Tetratricopeptide repeat protein</fullName>
    </recommendedName>
</protein>
<keyword evidence="5" id="KW-1185">Reference proteome</keyword>
<keyword evidence="1" id="KW-0802">TPR repeat</keyword>
<evidence type="ECO:0000256" key="2">
    <source>
        <dbReference type="SAM" id="Coils"/>
    </source>
</evidence>
<sequence length="436" mass="49611">MDTQKRNRRIADAYYNLGLEKAGQRDLTGAAMALKKSLRFDKYQTDARNLLGLIYNETGEVGSALTQWVISLNLQEKNNLAEEYLRRVHEDKGYLELADQSAKKFNQALGHAVNNNEDLAVLMLSRMLEDFPQYVKAQELLALLYIQREDYTKAGRCLYQALKVDHYNPQAQRYMDVAKKHTGKAEVEKRKLKNAFSHRQMQDDDIIIPPSYKETTGLQSVLNILVGLVLGAMVIFFLVMPAKTEALNASHNQETQKILEQLNQKNLEVDDLNSQLDMANAEKQKAEDSLQTIVSSNDGILSQYQRLVQILQAYRDNDMKTAARLYSDTDFSVMNDDASMRNTISWIQTDMGEKAWKILEELGDEAVSQDPASQQALVYYQKSLMVKGDNPSALYKLGSVYQAQGDMNSANTYYGDVILNFPNSEYAREAQRQRGY</sequence>
<dbReference type="Pfam" id="PF13174">
    <property type="entry name" value="TPR_6"/>
    <property type="match status" value="1"/>
</dbReference>
<organism evidence="4 5">
    <name type="scientific">Brotaphodocola catenula</name>
    <dbReference type="NCBI Taxonomy" id="2885361"/>
    <lineage>
        <taxon>Bacteria</taxon>
        <taxon>Bacillati</taxon>
        <taxon>Bacillota</taxon>
        <taxon>Clostridia</taxon>
        <taxon>Lachnospirales</taxon>
        <taxon>Lachnospiraceae</taxon>
        <taxon>Brotaphodocola</taxon>
    </lineage>
</organism>
<dbReference type="InterPro" id="IPR019734">
    <property type="entry name" value="TPR_rpt"/>
</dbReference>
<feature type="coiled-coil region" evidence="2">
    <location>
        <begin position="255"/>
        <end position="289"/>
    </location>
</feature>
<proteinExistence type="predicted"/>
<keyword evidence="3" id="KW-1133">Transmembrane helix</keyword>
<evidence type="ECO:0000313" key="4">
    <source>
        <dbReference type="EMBL" id="MCC2164047.1"/>
    </source>
</evidence>
<dbReference type="InterPro" id="IPR011990">
    <property type="entry name" value="TPR-like_helical_dom_sf"/>
</dbReference>
<comment type="caution">
    <text evidence="4">The sequence shown here is derived from an EMBL/GenBank/DDBJ whole genome shotgun (WGS) entry which is preliminary data.</text>
</comment>
<keyword evidence="2" id="KW-0175">Coiled coil</keyword>
<dbReference type="PROSITE" id="PS50005">
    <property type="entry name" value="TPR"/>
    <property type="match status" value="1"/>
</dbReference>
<evidence type="ECO:0000313" key="5">
    <source>
        <dbReference type="Proteomes" id="UP001198962"/>
    </source>
</evidence>
<evidence type="ECO:0000256" key="3">
    <source>
        <dbReference type="SAM" id="Phobius"/>
    </source>
</evidence>
<evidence type="ECO:0008006" key="6">
    <source>
        <dbReference type="Google" id="ProtNLM"/>
    </source>
</evidence>
<dbReference type="SMART" id="SM00028">
    <property type="entry name" value="TPR"/>
    <property type="match status" value="4"/>
</dbReference>
<dbReference type="EMBL" id="JAJEPU010000007">
    <property type="protein sequence ID" value="MCC2164047.1"/>
    <property type="molecule type" value="Genomic_DNA"/>
</dbReference>
<evidence type="ECO:0000256" key="1">
    <source>
        <dbReference type="PROSITE-ProRule" id="PRU00339"/>
    </source>
</evidence>
<feature type="repeat" description="TPR" evidence="1">
    <location>
        <begin position="391"/>
        <end position="424"/>
    </location>
</feature>
<dbReference type="AlphaFoldDB" id="A0AAE3AQF6"/>
<accession>A0AAE3AQF6</accession>
<dbReference type="Proteomes" id="UP001198962">
    <property type="component" value="Unassembled WGS sequence"/>
</dbReference>